<dbReference type="GO" id="GO:0016567">
    <property type="term" value="P:protein ubiquitination"/>
    <property type="evidence" value="ECO:0007669"/>
    <property type="project" value="TreeGrafter"/>
</dbReference>
<dbReference type="Proteomes" id="UP000193922">
    <property type="component" value="Unassembled WGS sequence"/>
</dbReference>
<dbReference type="InterPro" id="IPR019787">
    <property type="entry name" value="Znf_PHD-finger"/>
</dbReference>
<evidence type="ECO:0000256" key="2">
    <source>
        <dbReference type="ARBA" id="ARBA00022771"/>
    </source>
</evidence>
<protein>
    <recommendedName>
        <fullName evidence="6">YDG domain-containing protein</fullName>
    </recommendedName>
</protein>
<dbReference type="InterPro" id="IPR036987">
    <property type="entry name" value="SRA-YDG_sf"/>
</dbReference>
<organism evidence="7 8">
    <name type="scientific">Linderina pennispora</name>
    <dbReference type="NCBI Taxonomy" id="61395"/>
    <lineage>
        <taxon>Eukaryota</taxon>
        <taxon>Fungi</taxon>
        <taxon>Fungi incertae sedis</taxon>
        <taxon>Zoopagomycota</taxon>
        <taxon>Kickxellomycotina</taxon>
        <taxon>Kickxellomycetes</taxon>
        <taxon>Kickxellales</taxon>
        <taxon>Kickxellaceae</taxon>
        <taxon>Linderina</taxon>
    </lineage>
</organism>
<dbReference type="SUPFAM" id="SSF57903">
    <property type="entry name" value="FYVE/PHD zinc finger"/>
    <property type="match status" value="1"/>
</dbReference>
<dbReference type="InterPro" id="IPR045134">
    <property type="entry name" value="UHRF1/2-like"/>
</dbReference>
<keyword evidence="8" id="KW-1185">Reference proteome</keyword>
<dbReference type="PANTHER" id="PTHR14140">
    <property type="entry name" value="E3 UBIQUITIN-PROTEIN LIGASE UHRF-RELATED"/>
    <property type="match status" value="1"/>
</dbReference>
<dbReference type="InterPro" id="IPR003105">
    <property type="entry name" value="SRA_YDG"/>
</dbReference>
<comment type="caution">
    <text evidence="7">The sequence shown here is derived from an EMBL/GenBank/DDBJ whole genome shotgun (WGS) entry which is preliminary data.</text>
</comment>
<dbReference type="PANTHER" id="PTHR14140:SF45">
    <property type="entry name" value="RING-TYPE E3 UBIQUITIN TRANSFERASE"/>
    <property type="match status" value="1"/>
</dbReference>
<dbReference type="Pfam" id="PF00628">
    <property type="entry name" value="PHD"/>
    <property type="match status" value="1"/>
</dbReference>
<evidence type="ECO:0000313" key="8">
    <source>
        <dbReference type="Proteomes" id="UP000193922"/>
    </source>
</evidence>
<dbReference type="GO" id="GO:0061630">
    <property type="term" value="F:ubiquitin protein ligase activity"/>
    <property type="evidence" value="ECO:0007669"/>
    <property type="project" value="TreeGrafter"/>
</dbReference>
<dbReference type="Gene3D" id="2.30.280.10">
    <property type="entry name" value="SRA-YDG"/>
    <property type="match status" value="1"/>
</dbReference>
<dbReference type="OrthoDB" id="2270193at2759"/>
<evidence type="ECO:0000256" key="4">
    <source>
        <dbReference type="ARBA" id="ARBA00023242"/>
    </source>
</evidence>
<dbReference type="RefSeq" id="XP_040741212.1">
    <property type="nucleotide sequence ID" value="XM_040891811.1"/>
</dbReference>
<keyword evidence="1" id="KW-0479">Metal-binding</keyword>
<accession>A0A1Y1W1A4</accession>
<name>A0A1Y1W1A4_9FUNG</name>
<gene>
    <name evidence="7" type="ORF">DL89DRAFT_56116</name>
</gene>
<dbReference type="SMART" id="SM00466">
    <property type="entry name" value="SRA"/>
    <property type="match status" value="1"/>
</dbReference>
<evidence type="ECO:0000256" key="1">
    <source>
        <dbReference type="ARBA" id="ARBA00022723"/>
    </source>
</evidence>
<dbReference type="InterPro" id="IPR015947">
    <property type="entry name" value="PUA-like_sf"/>
</dbReference>
<dbReference type="AlphaFoldDB" id="A0A1Y1W1A4"/>
<dbReference type="GO" id="GO:0005634">
    <property type="term" value="C:nucleus"/>
    <property type="evidence" value="ECO:0007669"/>
    <property type="project" value="UniProtKB-SubCell"/>
</dbReference>
<dbReference type="Gene3D" id="3.30.40.10">
    <property type="entry name" value="Zinc/RING finger domain, C3HC4 (zinc finger)"/>
    <property type="match status" value="1"/>
</dbReference>
<comment type="subcellular location">
    <subcellularLocation>
        <location evidence="5">Nucleus</location>
    </subcellularLocation>
</comment>
<dbReference type="InterPro" id="IPR011011">
    <property type="entry name" value="Znf_FYVE_PHD"/>
</dbReference>
<dbReference type="PROSITE" id="PS51015">
    <property type="entry name" value="YDG"/>
    <property type="match status" value="1"/>
</dbReference>
<sequence>MLACGRCERFFHMRCLDPPLITVPDGELFCLDCFNKKDLMRDKKTLNKSTCKAKILSATKTERVGSGTACAGRSTECAIVDKNHAGPIPGVHVGQSWRYRIHVSKSGVHRPPVGGIAGKSSTPAVSVVLAAGYPEDEDHGEEFIYTGSGGYNLSGSRRTPKAQAFDQELTRQNLSLARACAAPVNDDVGAEAADWRSSSPIRVCRSYKVAKKHPEFAPAAGVRYDGIYKTYKYRKERGHSGPYVWRFWFRRDDPEPLPWTPEGKQRAKELGLGLYDPDGADADSRSHPLHKLLRRRRCASCRMPCCVS</sequence>
<dbReference type="STRING" id="61395.A0A1Y1W1A4"/>
<dbReference type="InterPro" id="IPR013083">
    <property type="entry name" value="Znf_RING/FYVE/PHD"/>
</dbReference>
<keyword evidence="2" id="KW-0863">Zinc-finger</keyword>
<dbReference type="SUPFAM" id="SSF88697">
    <property type="entry name" value="PUA domain-like"/>
    <property type="match status" value="1"/>
</dbReference>
<evidence type="ECO:0000313" key="7">
    <source>
        <dbReference type="EMBL" id="ORX67290.1"/>
    </source>
</evidence>
<evidence type="ECO:0000256" key="3">
    <source>
        <dbReference type="ARBA" id="ARBA00022833"/>
    </source>
</evidence>
<dbReference type="EMBL" id="MCFD01000013">
    <property type="protein sequence ID" value="ORX67290.1"/>
    <property type="molecule type" value="Genomic_DNA"/>
</dbReference>
<evidence type="ECO:0000259" key="6">
    <source>
        <dbReference type="PROSITE" id="PS51015"/>
    </source>
</evidence>
<dbReference type="GO" id="GO:0008270">
    <property type="term" value="F:zinc ion binding"/>
    <property type="evidence" value="ECO:0007669"/>
    <property type="project" value="UniProtKB-KW"/>
</dbReference>
<dbReference type="GO" id="GO:0044027">
    <property type="term" value="P:negative regulation of gene expression via chromosomal CpG island methylation"/>
    <property type="evidence" value="ECO:0007669"/>
    <property type="project" value="TreeGrafter"/>
</dbReference>
<feature type="domain" description="YDG" evidence="6">
    <location>
        <begin position="86"/>
        <end position="251"/>
    </location>
</feature>
<evidence type="ECO:0000256" key="5">
    <source>
        <dbReference type="PROSITE-ProRule" id="PRU00358"/>
    </source>
</evidence>
<proteinExistence type="predicted"/>
<dbReference type="Pfam" id="PF02182">
    <property type="entry name" value="SAD_SRA"/>
    <property type="match status" value="1"/>
</dbReference>
<dbReference type="GeneID" id="63808459"/>
<reference evidence="7 8" key="1">
    <citation type="submission" date="2016-07" db="EMBL/GenBank/DDBJ databases">
        <title>Pervasive Adenine N6-methylation of Active Genes in Fungi.</title>
        <authorList>
            <consortium name="DOE Joint Genome Institute"/>
            <person name="Mondo S.J."/>
            <person name="Dannebaum R.O."/>
            <person name="Kuo R.C."/>
            <person name="Labutti K."/>
            <person name="Haridas S."/>
            <person name="Kuo A."/>
            <person name="Salamov A."/>
            <person name="Ahrendt S.R."/>
            <person name="Lipzen A."/>
            <person name="Sullivan W."/>
            <person name="Andreopoulos W.B."/>
            <person name="Clum A."/>
            <person name="Lindquist E."/>
            <person name="Daum C."/>
            <person name="Ramamoorthy G.K."/>
            <person name="Gryganskyi A."/>
            <person name="Culley D."/>
            <person name="Magnuson J.K."/>
            <person name="James T.Y."/>
            <person name="O'Malley M.A."/>
            <person name="Stajich J.E."/>
            <person name="Spatafora J.W."/>
            <person name="Visel A."/>
            <person name="Grigoriev I.V."/>
        </authorList>
    </citation>
    <scope>NUCLEOTIDE SEQUENCE [LARGE SCALE GENOMIC DNA]</scope>
    <source>
        <strain evidence="7 8">ATCC 12442</strain>
    </source>
</reference>
<keyword evidence="4 5" id="KW-0539">Nucleus</keyword>
<keyword evidence="3" id="KW-0862">Zinc</keyword>